<keyword evidence="1" id="KW-0812">Transmembrane</keyword>
<reference evidence="2 3" key="1">
    <citation type="submission" date="2019-09" db="EMBL/GenBank/DDBJ databases">
        <title>Draft Whole-Genome sequence of Blastochloris sulfoviridis DSM 729.</title>
        <authorList>
            <person name="Meyer T.E."/>
            <person name="Kyndt J.A."/>
        </authorList>
    </citation>
    <scope>NUCLEOTIDE SEQUENCE [LARGE SCALE GENOMIC DNA]</scope>
    <source>
        <strain evidence="2 3">DSM 729</strain>
    </source>
</reference>
<sequence>MFEVLKTVHLVGVVLLVGNVTITAFWKVFANRTGDPAVIAFSQRLVTITDFVFTASGIVLVYVGGVGAALARGLHPFAPGWPLWGQVLFLSSGAVWAAVLVPAQIRMARAARAFAAGGPIPESYWRDNRRWLVWGVVACVPLFVAIPVMVFKPL</sequence>
<dbReference type="EMBL" id="VWPL01000024">
    <property type="protein sequence ID" value="KAA5599208.1"/>
    <property type="molecule type" value="Genomic_DNA"/>
</dbReference>
<feature type="transmembrane region" description="Helical" evidence="1">
    <location>
        <begin position="12"/>
        <end position="30"/>
    </location>
</feature>
<keyword evidence="1" id="KW-1133">Transmembrane helix</keyword>
<evidence type="ECO:0000313" key="3">
    <source>
        <dbReference type="Proteomes" id="UP000323886"/>
    </source>
</evidence>
<feature type="transmembrane region" description="Helical" evidence="1">
    <location>
        <begin position="51"/>
        <end position="71"/>
    </location>
</feature>
<accession>A0A5M6HU88</accession>
<proteinExistence type="predicted"/>
<dbReference type="AlphaFoldDB" id="A0A5M6HU88"/>
<name>A0A5M6HU88_9HYPH</name>
<organism evidence="2 3">
    <name type="scientific">Blastochloris sulfoviridis</name>
    <dbReference type="NCBI Taxonomy" id="50712"/>
    <lineage>
        <taxon>Bacteria</taxon>
        <taxon>Pseudomonadati</taxon>
        <taxon>Pseudomonadota</taxon>
        <taxon>Alphaproteobacteria</taxon>
        <taxon>Hyphomicrobiales</taxon>
        <taxon>Blastochloridaceae</taxon>
        <taxon>Blastochloris</taxon>
    </lineage>
</organism>
<dbReference type="InterPro" id="IPR018729">
    <property type="entry name" value="DUF2269_transmembrane"/>
</dbReference>
<feature type="transmembrane region" description="Helical" evidence="1">
    <location>
        <begin position="83"/>
        <end position="103"/>
    </location>
</feature>
<feature type="transmembrane region" description="Helical" evidence="1">
    <location>
        <begin position="131"/>
        <end position="151"/>
    </location>
</feature>
<comment type="caution">
    <text evidence="2">The sequence shown here is derived from an EMBL/GenBank/DDBJ whole genome shotgun (WGS) entry which is preliminary data.</text>
</comment>
<gene>
    <name evidence="2" type="ORF">F1193_12680</name>
</gene>
<dbReference type="Proteomes" id="UP000323886">
    <property type="component" value="Unassembled WGS sequence"/>
</dbReference>
<keyword evidence="1" id="KW-0472">Membrane</keyword>
<dbReference type="OrthoDB" id="9786302at2"/>
<evidence type="ECO:0000313" key="2">
    <source>
        <dbReference type="EMBL" id="KAA5599208.1"/>
    </source>
</evidence>
<keyword evidence="3" id="KW-1185">Reference proteome</keyword>
<evidence type="ECO:0000256" key="1">
    <source>
        <dbReference type="SAM" id="Phobius"/>
    </source>
</evidence>
<dbReference type="Pfam" id="PF10027">
    <property type="entry name" value="DUF2269"/>
    <property type="match status" value="1"/>
</dbReference>
<protein>
    <submittedName>
        <fullName evidence="2">DUF2269 family protein</fullName>
    </submittedName>
</protein>